<dbReference type="EMBL" id="JABANM010035296">
    <property type="protein sequence ID" value="KAF4698234.1"/>
    <property type="molecule type" value="Genomic_DNA"/>
</dbReference>
<gene>
    <name evidence="2" type="ORF">FOZ62_017928</name>
</gene>
<feature type="compositionally biased region" description="Low complexity" evidence="1">
    <location>
        <begin position="128"/>
        <end position="140"/>
    </location>
</feature>
<proteinExistence type="predicted"/>
<accession>A0A7J6PQ20</accession>
<protein>
    <submittedName>
        <fullName evidence="2">Uncharacterized protein</fullName>
    </submittedName>
</protein>
<evidence type="ECO:0000313" key="2">
    <source>
        <dbReference type="EMBL" id="KAF4698234.1"/>
    </source>
</evidence>
<name>A0A7J6PQ20_PEROL</name>
<evidence type="ECO:0000256" key="1">
    <source>
        <dbReference type="SAM" id="MobiDB-lite"/>
    </source>
</evidence>
<sequence>VSDAKTQGFVDNMLPHQNRAPMGLHVFGCPEGTELVRGGRPIQMSLQDMIERNKAATEKAEKESSVIDELVSNGEVETMFDLKPRLVSYEIKQRKQGGSATASPRDGQQQPQQPSASHLRADAPEFKPAALAPRPAAPKASTVVRTPAAKAPQ</sequence>
<evidence type="ECO:0000313" key="3">
    <source>
        <dbReference type="Proteomes" id="UP000574390"/>
    </source>
</evidence>
<dbReference type="Proteomes" id="UP000574390">
    <property type="component" value="Unassembled WGS sequence"/>
</dbReference>
<feature type="region of interest" description="Disordered" evidence="1">
    <location>
        <begin position="91"/>
        <end position="153"/>
    </location>
</feature>
<reference evidence="2 3" key="1">
    <citation type="submission" date="2020-04" db="EMBL/GenBank/DDBJ databases">
        <title>Perkinsus olseni comparative genomics.</title>
        <authorList>
            <person name="Bogema D.R."/>
        </authorList>
    </citation>
    <scope>NUCLEOTIDE SEQUENCE [LARGE SCALE GENOMIC DNA]</scope>
    <source>
        <strain evidence="2">ATCC PRA-205</strain>
    </source>
</reference>
<feature type="non-terminal residue" evidence="2">
    <location>
        <position position="1"/>
    </location>
</feature>
<organism evidence="2 3">
    <name type="scientific">Perkinsus olseni</name>
    <name type="common">Perkinsus atlanticus</name>
    <dbReference type="NCBI Taxonomy" id="32597"/>
    <lineage>
        <taxon>Eukaryota</taxon>
        <taxon>Sar</taxon>
        <taxon>Alveolata</taxon>
        <taxon>Perkinsozoa</taxon>
        <taxon>Perkinsea</taxon>
        <taxon>Perkinsida</taxon>
        <taxon>Perkinsidae</taxon>
        <taxon>Perkinsus</taxon>
    </lineage>
</organism>
<feature type="compositionally biased region" description="Polar residues" evidence="1">
    <location>
        <begin position="96"/>
        <end position="116"/>
    </location>
</feature>
<feature type="non-terminal residue" evidence="2">
    <location>
        <position position="153"/>
    </location>
</feature>
<dbReference type="AlphaFoldDB" id="A0A7J6PQ20"/>
<comment type="caution">
    <text evidence="2">The sequence shown here is derived from an EMBL/GenBank/DDBJ whole genome shotgun (WGS) entry which is preliminary data.</text>
</comment>